<evidence type="ECO:0000259" key="1">
    <source>
        <dbReference type="PROSITE" id="PS51746"/>
    </source>
</evidence>
<reference evidence="2 3" key="1">
    <citation type="submission" date="2017-10" db="EMBL/GenBank/DDBJ databases">
        <title>Resolving the taxonomy of Roseburia spp., Eubacterium rectale and Agathobacter spp. through phylogenomic analysis.</title>
        <authorList>
            <person name="Sheridan P.O."/>
            <person name="Walker A.W."/>
            <person name="Duncan S.H."/>
            <person name="Scott K.P."/>
            <person name="Toole P.W.O."/>
            <person name="Luis P."/>
            <person name="Flint H.J."/>
        </authorList>
    </citation>
    <scope>NUCLEOTIDE SEQUENCE [LARGE SCALE GENOMIC DNA]</scope>
    <source>
        <strain evidence="2 3">JK626</strain>
    </source>
</reference>
<comment type="caution">
    <text evidence="2">The sequence shown here is derived from an EMBL/GenBank/DDBJ whole genome shotgun (WGS) entry which is preliminary data.</text>
</comment>
<dbReference type="EMBL" id="PDYF01000008">
    <property type="protein sequence ID" value="PHU35684.1"/>
    <property type="molecule type" value="Genomic_DNA"/>
</dbReference>
<feature type="domain" description="PPM-type phosphatase" evidence="1">
    <location>
        <begin position="5"/>
        <end position="262"/>
    </location>
</feature>
<sequence length="262" mass="29473">MKKFNTDAITDIGVKKSVNQDALLLKQAHSTAVGDICFGCLCDGMGGLSAGEIASSALVHRMDEWFRVELPGLLSRPDFTESLSEDPSCENIYLRQVEKNWDYIVNEMNVRLQKYGMQKGIRIGTTIVAILVIENDYIIMNVGDSRAYRCSDEECDLLTHDHSYVQQQMDMGRMTQEEAKVSDKKSVLLQCVGASEEVVPSFYYGKCGDNNKYLLCSDGLWRRMEEKEIISMLQRKQALEAMTNLVKKRGETDNISGLVIAV</sequence>
<evidence type="ECO:0000313" key="3">
    <source>
        <dbReference type="Proteomes" id="UP000225889"/>
    </source>
</evidence>
<dbReference type="Pfam" id="PF13672">
    <property type="entry name" value="PP2C_2"/>
    <property type="match status" value="1"/>
</dbReference>
<dbReference type="InterPro" id="IPR036457">
    <property type="entry name" value="PPM-type-like_dom_sf"/>
</dbReference>
<dbReference type="AlphaFoldDB" id="A0A2G3DXF5"/>
<dbReference type="InterPro" id="IPR015655">
    <property type="entry name" value="PP2C"/>
</dbReference>
<gene>
    <name evidence="2" type="ORF">CSX01_03530</name>
</gene>
<dbReference type="SUPFAM" id="SSF81606">
    <property type="entry name" value="PP2C-like"/>
    <property type="match status" value="1"/>
</dbReference>
<dbReference type="GO" id="GO:0004722">
    <property type="term" value="F:protein serine/threonine phosphatase activity"/>
    <property type="evidence" value="ECO:0007669"/>
    <property type="project" value="InterPro"/>
</dbReference>
<dbReference type="CDD" id="cd00143">
    <property type="entry name" value="PP2Cc"/>
    <property type="match status" value="1"/>
</dbReference>
<organism evidence="2 3">
    <name type="scientific">Pseudobutyrivibrio ruminis</name>
    <dbReference type="NCBI Taxonomy" id="46206"/>
    <lineage>
        <taxon>Bacteria</taxon>
        <taxon>Bacillati</taxon>
        <taxon>Bacillota</taxon>
        <taxon>Clostridia</taxon>
        <taxon>Lachnospirales</taxon>
        <taxon>Lachnospiraceae</taxon>
        <taxon>Pseudobutyrivibrio</taxon>
    </lineage>
</organism>
<dbReference type="Proteomes" id="UP000225889">
    <property type="component" value="Unassembled WGS sequence"/>
</dbReference>
<dbReference type="Gene3D" id="3.60.40.10">
    <property type="entry name" value="PPM-type phosphatase domain"/>
    <property type="match status" value="1"/>
</dbReference>
<dbReference type="InterPro" id="IPR001932">
    <property type="entry name" value="PPM-type_phosphatase-like_dom"/>
</dbReference>
<dbReference type="SMART" id="SM00332">
    <property type="entry name" value="PP2Cc"/>
    <property type="match status" value="1"/>
</dbReference>
<reference evidence="2 3" key="2">
    <citation type="submission" date="2017-10" db="EMBL/GenBank/DDBJ databases">
        <authorList>
            <person name="Banno H."/>
            <person name="Chua N.-H."/>
        </authorList>
    </citation>
    <scope>NUCLEOTIDE SEQUENCE [LARGE SCALE GENOMIC DNA]</scope>
    <source>
        <strain evidence="2 3">JK626</strain>
    </source>
</reference>
<evidence type="ECO:0000313" key="2">
    <source>
        <dbReference type="EMBL" id="PHU35684.1"/>
    </source>
</evidence>
<protein>
    <submittedName>
        <fullName evidence="2">Serine/threonine-protein phosphatase</fullName>
    </submittedName>
</protein>
<proteinExistence type="predicted"/>
<dbReference type="PANTHER" id="PTHR47992">
    <property type="entry name" value="PROTEIN PHOSPHATASE"/>
    <property type="match status" value="1"/>
</dbReference>
<accession>A0A2G3DXF5</accession>
<name>A0A2G3DXF5_9FIRM</name>
<dbReference type="SMART" id="SM00331">
    <property type="entry name" value="PP2C_SIG"/>
    <property type="match status" value="1"/>
</dbReference>
<dbReference type="PROSITE" id="PS51746">
    <property type="entry name" value="PPM_2"/>
    <property type="match status" value="1"/>
</dbReference>
<dbReference type="RefSeq" id="WP_090151620.1">
    <property type="nucleotide sequence ID" value="NZ_PDYF01000008.1"/>
</dbReference>